<reference evidence="1 2" key="1">
    <citation type="submission" date="2023-07" db="EMBL/GenBank/DDBJ databases">
        <authorList>
            <person name="Peeters C."/>
        </authorList>
    </citation>
    <scope>NUCLEOTIDE SEQUENCE [LARGE SCALE GENOMIC DNA]</scope>
    <source>
        <strain evidence="1 2">R-38712</strain>
    </source>
</reference>
<evidence type="ECO:0000313" key="1">
    <source>
        <dbReference type="EMBL" id="CAJ0726605.1"/>
    </source>
</evidence>
<keyword evidence="2" id="KW-1185">Reference proteome</keyword>
<accession>A0ABM9IPY3</accession>
<proteinExistence type="predicted"/>
<gene>
    <name evidence="1" type="ORF">R38712_03104</name>
</gene>
<evidence type="ECO:0000313" key="2">
    <source>
        <dbReference type="Proteomes" id="UP001189303"/>
    </source>
</evidence>
<comment type="caution">
    <text evidence="1">The sequence shown here is derived from an EMBL/GenBank/DDBJ whole genome shotgun (WGS) entry which is preliminary data.</text>
</comment>
<protein>
    <submittedName>
        <fullName evidence="1">Uncharacterized protein</fullName>
    </submittedName>
</protein>
<name>A0ABM9IPY3_RALPI</name>
<organism evidence="1 2">
    <name type="scientific">Ralstonia pickettii</name>
    <name type="common">Burkholderia pickettii</name>
    <dbReference type="NCBI Taxonomy" id="329"/>
    <lineage>
        <taxon>Bacteria</taxon>
        <taxon>Pseudomonadati</taxon>
        <taxon>Pseudomonadota</taxon>
        <taxon>Betaproteobacteria</taxon>
        <taxon>Burkholderiales</taxon>
        <taxon>Burkholderiaceae</taxon>
        <taxon>Ralstonia</taxon>
    </lineage>
</organism>
<dbReference type="EMBL" id="CATWFT010000009">
    <property type="protein sequence ID" value="CAJ0726605.1"/>
    <property type="molecule type" value="Genomic_DNA"/>
</dbReference>
<sequence length="104" mass="10975">MFNQAAIRGGFCALRILGTYPNRAHASGSTGSGLVRPASRFTNTPLYCSVPVRNNVQSKLKACTAIAWLMTSDCLRSASSIEQDGAVSFASRFGSISSGNRSPT</sequence>
<dbReference type="Proteomes" id="UP001189303">
    <property type="component" value="Unassembled WGS sequence"/>
</dbReference>